<dbReference type="KEGG" id="bvi:Bcep1808_7002"/>
<protein>
    <submittedName>
        <fullName evidence="1">Uncharacterized protein</fullName>
    </submittedName>
</protein>
<geneLocation type="plasmid" evidence="1 2">
    <name>pBVIE01</name>
</geneLocation>
<evidence type="ECO:0000313" key="1">
    <source>
        <dbReference type="EMBL" id="ABO59888.1"/>
    </source>
</evidence>
<evidence type="ECO:0000313" key="2">
    <source>
        <dbReference type="Proteomes" id="UP000002287"/>
    </source>
</evidence>
<accession>A4JUD5</accession>
<dbReference type="HOGENOM" id="CLU_2663999_0_0_4"/>
<proteinExistence type="predicted"/>
<dbReference type="EMBL" id="CP000617">
    <property type="protein sequence ID" value="ABO59888.1"/>
    <property type="molecule type" value="Genomic_DNA"/>
</dbReference>
<name>A4JUD5_BURVG</name>
<keyword evidence="1" id="KW-0614">Plasmid</keyword>
<sequence length="75" mass="8562">MFHDQRKKAIEEIRVRARRDAQRDHVDGRYRTMPPPDLLGLDRVHYATAYDLAHPDGVEGEAQRLDPTAAVLLAV</sequence>
<gene>
    <name evidence="1" type="ordered locus">Bcep1808_7002</name>
</gene>
<dbReference type="AlphaFoldDB" id="A4JUD5"/>
<reference evidence="1 2" key="1">
    <citation type="submission" date="2007-03" db="EMBL/GenBank/DDBJ databases">
        <title>Complete sequence of plasmid pBVIE01 of Burkholderia vietnamiensis G4.</title>
        <authorList>
            <consortium name="US DOE Joint Genome Institute"/>
            <person name="Copeland A."/>
            <person name="Lucas S."/>
            <person name="Lapidus A."/>
            <person name="Barry K."/>
            <person name="Detter J.C."/>
            <person name="Glavina del Rio T."/>
            <person name="Hammon N."/>
            <person name="Israni S."/>
            <person name="Dalin E."/>
            <person name="Tice H."/>
            <person name="Pitluck S."/>
            <person name="Chain P."/>
            <person name="Malfatti S."/>
            <person name="Shin M."/>
            <person name="Vergez L."/>
            <person name="Schmutz J."/>
            <person name="Larimer F."/>
            <person name="Land M."/>
            <person name="Hauser L."/>
            <person name="Kyrpides N."/>
            <person name="Tiedje J."/>
            <person name="Richardson P."/>
        </authorList>
    </citation>
    <scope>NUCLEOTIDE SEQUENCE [LARGE SCALE GENOMIC DNA]</scope>
    <source>
        <strain evidence="2">G4 / LMG 22486</strain>
        <plasmid evidence="1 2">pBVIE01</plasmid>
    </source>
</reference>
<organism evidence="1 2">
    <name type="scientific">Burkholderia vietnamiensis (strain G4 / LMG 22486)</name>
    <name type="common">Burkholderia cepacia (strain R1808)</name>
    <dbReference type="NCBI Taxonomy" id="269482"/>
    <lineage>
        <taxon>Bacteria</taxon>
        <taxon>Pseudomonadati</taxon>
        <taxon>Pseudomonadota</taxon>
        <taxon>Betaproteobacteria</taxon>
        <taxon>Burkholderiales</taxon>
        <taxon>Burkholderiaceae</taxon>
        <taxon>Burkholderia</taxon>
        <taxon>Burkholderia cepacia complex</taxon>
    </lineage>
</organism>
<dbReference type="Proteomes" id="UP000002287">
    <property type="component" value="Plasmid pBVIE01"/>
</dbReference>